<keyword evidence="3 6" id="KW-0812">Transmembrane</keyword>
<evidence type="ECO:0000256" key="5">
    <source>
        <dbReference type="ARBA" id="ARBA00023136"/>
    </source>
</evidence>
<dbReference type="Proteomes" id="UP000323521">
    <property type="component" value="Chromosome"/>
</dbReference>
<dbReference type="GO" id="GO:0016020">
    <property type="term" value="C:membrane"/>
    <property type="evidence" value="ECO:0007669"/>
    <property type="project" value="UniProtKB-SubCell"/>
</dbReference>
<dbReference type="InterPro" id="IPR002549">
    <property type="entry name" value="AI-2E-like"/>
</dbReference>
<feature type="transmembrane region" description="Helical" evidence="6">
    <location>
        <begin position="80"/>
        <end position="104"/>
    </location>
</feature>
<feature type="transmembrane region" description="Helical" evidence="6">
    <location>
        <begin position="40"/>
        <end position="68"/>
    </location>
</feature>
<keyword evidence="5 6" id="KW-0472">Membrane</keyword>
<evidence type="ECO:0000313" key="7">
    <source>
        <dbReference type="EMBL" id="ATW24536.1"/>
    </source>
</evidence>
<dbReference type="PANTHER" id="PTHR21716">
    <property type="entry name" value="TRANSMEMBRANE PROTEIN"/>
    <property type="match status" value="1"/>
</dbReference>
<evidence type="ECO:0000256" key="1">
    <source>
        <dbReference type="ARBA" id="ARBA00004141"/>
    </source>
</evidence>
<evidence type="ECO:0000256" key="6">
    <source>
        <dbReference type="SAM" id="Phobius"/>
    </source>
</evidence>
<dbReference type="OrthoDB" id="9774361at2"/>
<comment type="subcellular location">
    <subcellularLocation>
        <location evidence="1">Membrane</location>
        <topology evidence="1">Multi-pass membrane protein</topology>
    </subcellularLocation>
</comment>
<keyword evidence="8" id="KW-1185">Reference proteome</keyword>
<evidence type="ECO:0000256" key="4">
    <source>
        <dbReference type="ARBA" id="ARBA00022989"/>
    </source>
</evidence>
<organism evidence="7 8">
    <name type="scientific">Formimonas warabiya</name>
    <dbReference type="NCBI Taxonomy" id="1761012"/>
    <lineage>
        <taxon>Bacteria</taxon>
        <taxon>Bacillati</taxon>
        <taxon>Bacillota</taxon>
        <taxon>Clostridia</taxon>
        <taxon>Eubacteriales</taxon>
        <taxon>Peptococcaceae</taxon>
        <taxon>Candidatus Formimonas</taxon>
    </lineage>
</organism>
<dbReference type="PANTHER" id="PTHR21716:SF68">
    <property type="entry name" value="TRANSPORT PROTEIN YTVI-RELATED"/>
    <property type="match status" value="1"/>
</dbReference>
<evidence type="ECO:0000256" key="3">
    <source>
        <dbReference type="ARBA" id="ARBA00022692"/>
    </source>
</evidence>
<dbReference type="InterPro" id="IPR014227">
    <property type="entry name" value="YtvI-like"/>
</dbReference>
<feature type="transmembrane region" description="Helical" evidence="6">
    <location>
        <begin position="275"/>
        <end position="302"/>
    </location>
</feature>
<dbReference type="EMBL" id="CP017634">
    <property type="protein sequence ID" value="ATW24536.1"/>
    <property type="molecule type" value="Genomic_DNA"/>
</dbReference>
<reference evidence="7 8" key="1">
    <citation type="submission" date="2016-10" db="EMBL/GenBank/DDBJ databases">
        <title>Complete Genome Sequence of Peptococcaceae strain DCMF.</title>
        <authorList>
            <person name="Edwards R.J."/>
            <person name="Holland S.I."/>
            <person name="Deshpande N.P."/>
            <person name="Wong Y.K."/>
            <person name="Ertan H."/>
            <person name="Manefield M."/>
            <person name="Russell T.L."/>
            <person name="Lee M.J."/>
        </authorList>
    </citation>
    <scope>NUCLEOTIDE SEQUENCE [LARGE SCALE GENOMIC DNA]</scope>
    <source>
        <strain evidence="7 8">DCMF</strain>
    </source>
</reference>
<accession>A0A3G1KQ28</accession>
<name>A0A3G1KQ28_FORW1</name>
<dbReference type="RefSeq" id="WP_148133734.1">
    <property type="nucleotide sequence ID" value="NZ_CP017634.1"/>
</dbReference>
<proteinExistence type="inferred from homology"/>
<dbReference type="NCBIfam" id="TIGR02872">
    <property type="entry name" value="spore_ytvI"/>
    <property type="match status" value="1"/>
</dbReference>
<dbReference type="GO" id="GO:0055085">
    <property type="term" value="P:transmembrane transport"/>
    <property type="evidence" value="ECO:0007669"/>
    <property type="project" value="TreeGrafter"/>
</dbReference>
<protein>
    <submittedName>
        <fullName evidence="7">Sporulation integral membrane protein YtvI</fullName>
    </submittedName>
</protein>
<feature type="transmembrane region" description="Helical" evidence="6">
    <location>
        <begin position="232"/>
        <end position="255"/>
    </location>
</feature>
<dbReference type="AlphaFoldDB" id="A0A3G1KQ28"/>
<evidence type="ECO:0000256" key="2">
    <source>
        <dbReference type="ARBA" id="ARBA00009773"/>
    </source>
</evidence>
<feature type="transmembrane region" description="Helical" evidence="6">
    <location>
        <begin position="323"/>
        <end position="348"/>
    </location>
</feature>
<dbReference type="Pfam" id="PF01594">
    <property type="entry name" value="AI-2E_transport"/>
    <property type="match status" value="1"/>
</dbReference>
<evidence type="ECO:0000313" key="8">
    <source>
        <dbReference type="Proteomes" id="UP000323521"/>
    </source>
</evidence>
<feature type="transmembrane region" description="Helical" evidence="6">
    <location>
        <begin position="12"/>
        <end position="34"/>
    </location>
</feature>
<dbReference type="KEGG" id="fwa:DCMF_06845"/>
<gene>
    <name evidence="7" type="ORF">DCMF_06845</name>
</gene>
<comment type="similarity">
    <text evidence="2">Belongs to the autoinducer-2 exporter (AI-2E) (TC 2.A.86) family.</text>
</comment>
<feature type="transmembrane region" description="Helical" evidence="6">
    <location>
        <begin position="166"/>
        <end position="190"/>
    </location>
</feature>
<keyword evidence="4 6" id="KW-1133">Transmembrane helix</keyword>
<sequence length="358" mass="39216">MRMTDPSKNMDRLIKAGTLTGLCVSLYLIYYYLMPACGALLSYIGPVFAPFILAAVIAVLIEPVVNLLSKRLRMPRGWSVLLVLLTFIIGISGILVLITSRLIVELQGLSKNIPNISQIFNTLITEAQYFYYNINLRPEVLDQIQQAASSIAGAITDFISLAINGMVSFLTSLPSGFMIFIITIVATFFFSRDKEKLEQFCIGLFPETWRGRAFSVYTDLSRALVGYFRAQATLISITTVISLIGLSILGAPYAFTMGLLSGFFDVLPIFGPGMVFVPWIIWTLIGGSYKLAASLACLYVIIIVQRQIMEPKLVAENIGLHPLATLAALFIGIKVLGVWGIILGPAILVTGKAIKKVL</sequence>